<accession>A0A2A2AIS9</accession>
<comment type="subcellular location">
    <subcellularLocation>
        <location evidence="1">Membrane</location>
        <topology evidence="1">Multi-pass membrane protein</topology>
    </subcellularLocation>
</comment>
<evidence type="ECO:0000313" key="7">
    <source>
        <dbReference type="EMBL" id="PAT38475.1"/>
    </source>
</evidence>
<keyword evidence="8" id="KW-1185">Reference proteome</keyword>
<feature type="compositionally biased region" description="Pro residues" evidence="5">
    <location>
        <begin position="368"/>
        <end position="377"/>
    </location>
</feature>
<evidence type="ECO:0000256" key="4">
    <source>
        <dbReference type="ARBA" id="ARBA00023136"/>
    </source>
</evidence>
<keyword evidence="2 6" id="KW-0812">Transmembrane</keyword>
<proteinExistence type="predicted"/>
<feature type="transmembrane region" description="Helical" evidence="6">
    <location>
        <begin position="20"/>
        <end position="43"/>
    </location>
</feature>
<name>A0A2A2AIS9_9BURK</name>
<feature type="transmembrane region" description="Helical" evidence="6">
    <location>
        <begin position="198"/>
        <end position="217"/>
    </location>
</feature>
<evidence type="ECO:0000256" key="3">
    <source>
        <dbReference type="ARBA" id="ARBA00022989"/>
    </source>
</evidence>
<evidence type="ECO:0000313" key="8">
    <source>
        <dbReference type="Proteomes" id="UP000218054"/>
    </source>
</evidence>
<keyword evidence="3 6" id="KW-1133">Transmembrane helix</keyword>
<dbReference type="Pfam" id="PF07264">
    <property type="entry name" value="EI24"/>
    <property type="match status" value="1"/>
</dbReference>
<organism evidence="7 8">
    <name type="scientific">Vandammella animalimorsus</name>
    <dbReference type="NCBI Taxonomy" id="2029117"/>
    <lineage>
        <taxon>Bacteria</taxon>
        <taxon>Pseudomonadati</taxon>
        <taxon>Pseudomonadota</taxon>
        <taxon>Betaproteobacteria</taxon>
        <taxon>Burkholderiales</taxon>
        <taxon>Comamonadaceae</taxon>
        <taxon>Vandammella</taxon>
    </lineage>
</organism>
<evidence type="ECO:0000256" key="1">
    <source>
        <dbReference type="ARBA" id="ARBA00004141"/>
    </source>
</evidence>
<feature type="transmembrane region" description="Helical" evidence="6">
    <location>
        <begin position="166"/>
        <end position="186"/>
    </location>
</feature>
<sequence>MTRILESFWRALVDSFRPRIIALSLLPLGLIIAASLLLGYLYWDSATAAMATWMEGSSIWGWFDARLVELGFANATAFFAQLLVVMLVTPLLIVLSLLLVSLFMTPMMAKDVAGRRFPGLERRGGNQFFQSLGWSLLSTAMACMALLATLVLWLIPPLALVLPPLIWGWLAYRILSFDALAQYASPAERRQIMARHRWPLLLIGVLCGFLSAAPSVLWASGLIFAVAFVVLIPLAVWLFTWVFALTSLWYAHYCLEVLAAQRGPLAMVPPAPPATALPRPAPPQPTQPPATPALPSAGDVGDAAPGATPDAAADGARSAGPAPAPVAGAAAPGPSASAQPDAGAGPAQQAVQGATGAADVAGAAATPAPLPPTPAPPRASAAAQPIAQEPGQPAAGPGPQPGPTSAAPSA</sequence>
<feature type="compositionally biased region" description="Low complexity" evidence="5">
    <location>
        <begin position="293"/>
        <end position="367"/>
    </location>
</feature>
<protein>
    <recommendedName>
        <fullName evidence="9">Etoposide-induced protein 2.4 (EI24)</fullName>
    </recommendedName>
</protein>
<dbReference type="AlphaFoldDB" id="A0A2A2AIS9"/>
<keyword evidence="4 6" id="KW-0472">Membrane</keyword>
<reference evidence="7 8" key="1">
    <citation type="submission" date="2017-08" db="EMBL/GenBank/DDBJ databases">
        <title>WGS of Clinical strains of the CDC Group NO-1 linked to zoonotic infections in humans.</title>
        <authorList>
            <person name="Bernier A.-M."/>
            <person name="Bernard K."/>
        </authorList>
    </citation>
    <scope>NUCLEOTIDE SEQUENCE [LARGE SCALE GENOMIC DNA]</scope>
    <source>
        <strain evidence="7 8">NML00-0135</strain>
    </source>
</reference>
<dbReference type="EMBL" id="NSJB01000001">
    <property type="protein sequence ID" value="PAT38475.1"/>
    <property type="molecule type" value="Genomic_DNA"/>
</dbReference>
<feature type="transmembrane region" description="Helical" evidence="6">
    <location>
        <begin position="223"/>
        <end position="251"/>
    </location>
</feature>
<dbReference type="InterPro" id="IPR059112">
    <property type="entry name" value="CysZ/EI24"/>
</dbReference>
<evidence type="ECO:0000256" key="6">
    <source>
        <dbReference type="SAM" id="Phobius"/>
    </source>
</evidence>
<gene>
    <name evidence="7" type="ORF">CK625_03040</name>
</gene>
<comment type="caution">
    <text evidence="7">The sequence shown here is derived from an EMBL/GenBank/DDBJ whole genome shotgun (WGS) entry which is preliminary data.</text>
</comment>
<evidence type="ECO:0000256" key="5">
    <source>
        <dbReference type="SAM" id="MobiDB-lite"/>
    </source>
</evidence>
<evidence type="ECO:0008006" key="9">
    <source>
        <dbReference type="Google" id="ProtNLM"/>
    </source>
</evidence>
<feature type="region of interest" description="Disordered" evidence="5">
    <location>
        <begin position="271"/>
        <end position="410"/>
    </location>
</feature>
<feature type="transmembrane region" description="Helical" evidence="6">
    <location>
        <begin position="132"/>
        <end position="154"/>
    </location>
</feature>
<feature type="compositionally biased region" description="Pro residues" evidence="5">
    <location>
        <begin position="271"/>
        <end position="292"/>
    </location>
</feature>
<feature type="compositionally biased region" description="Low complexity" evidence="5">
    <location>
        <begin position="378"/>
        <end position="395"/>
    </location>
</feature>
<dbReference type="RefSeq" id="WP_095538754.1">
    <property type="nucleotide sequence ID" value="NZ_NSJB01000001.1"/>
</dbReference>
<feature type="transmembrane region" description="Helical" evidence="6">
    <location>
        <begin position="78"/>
        <end position="100"/>
    </location>
</feature>
<dbReference type="Proteomes" id="UP000218054">
    <property type="component" value="Unassembled WGS sequence"/>
</dbReference>
<evidence type="ECO:0000256" key="2">
    <source>
        <dbReference type="ARBA" id="ARBA00022692"/>
    </source>
</evidence>